<reference evidence="1 2" key="1">
    <citation type="journal article" date="2022" name="Plant J.">
        <title>Chromosome-level genome of Camellia lanceoleosa provides a valuable resource for understanding genome evolution and self-incompatibility.</title>
        <authorList>
            <person name="Gong W."/>
            <person name="Xiao S."/>
            <person name="Wang L."/>
            <person name="Liao Z."/>
            <person name="Chang Y."/>
            <person name="Mo W."/>
            <person name="Hu G."/>
            <person name="Li W."/>
            <person name="Zhao G."/>
            <person name="Zhu H."/>
            <person name="Hu X."/>
            <person name="Ji K."/>
            <person name="Xiang X."/>
            <person name="Song Q."/>
            <person name="Yuan D."/>
            <person name="Jin S."/>
            <person name="Zhang L."/>
        </authorList>
    </citation>
    <scope>NUCLEOTIDE SEQUENCE [LARGE SCALE GENOMIC DNA]</scope>
    <source>
        <strain evidence="1">SQ_2022a</strain>
    </source>
</reference>
<comment type="caution">
    <text evidence="1">The sequence shown here is derived from an EMBL/GenBank/DDBJ whole genome shotgun (WGS) entry which is preliminary data.</text>
</comment>
<evidence type="ECO:0000313" key="2">
    <source>
        <dbReference type="Proteomes" id="UP001060215"/>
    </source>
</evidence>
<accession>A0ACC0HVR6</accession>
<sequence length="374" mass="40891">MEGKGGMVSRREGRGSEHRIGDKSVEEVTLAAEVANGGWRIPKKFAVKYGNELTSIVMLTVPSGRIWHLGVEKADNMLWFHDGWKEFAEHHSISCGFFVLFKYEENSKFNVHIFDLTACEIHYPRNTISISEEPSHGKQYPAKDEEEVEFLGVNTCSNSVTRQLVTTQEREKAVNAAMMFKPENPFFTAILRQYNVHRRCVLYVPASFARNHLNPALKFIELQVSGGKRWKKLSNPIPNQVVGKMTMASASASASASLSAATFAATVSSGRSSQRRKTRVNYIGGMNCFSGLKAHNNVASLGLLVCTEQSFAKIVSSSKLPSQGRGGGGGALSSTCNAAAEIFKIAAIMNGLVLTGVAVGFVLLRIEASFEESE</sequence>
<organism evidence="1 2">
    <name type="scientific">Camellia lanceoleosa</name>
    <dbReference type="NCBI Taxonomy" id="1840588"/>
    <lineage>
        <taxon>Eukaryota</taxon>
        <taxon>Viridiplantae</taxon>
        <taxon>Streptophyta</taxon>
        <taxon>Embryophyta</taxon>
        <taxon>Tracheophyta</taxon>
        <taxon>Spermatophyta</taxon>
        <taxon>Magnoliopsida</taxon>
        <taxon>eudicotyledons</taxon>
        <taxon>Gunneridae</taxon>
        <taxon>Pentapetalae</taxon>
        <taxon>asterids</taxon>
        <taxon>Ericales</taxon>
        <taxon>Theaceae</taxon>
        <taxon>Camellia</taxon>
    </lineage>
</organism>
<evidence type="ECO:0000313" key="1">
    <source>
        <dbReference type="EMBL" id="KAI8016545.1"/>
    </source>
</evidence>
<dbReference type="Proteomes" id="UP001060215">
    <property type="component" value="Chromosome 4"/>
</dbReference>
<keyword evidence="2" id="KW-1185">Reference proteome</keyword>
<protein>
    <submittedName>
        <fullName evidence="1">B3 domain-containing transcription factor VRN1</fullName>
    </submittedName>
</protein>
<dbReference type="EMBL" id="CM045761">
    <property type="protein sequence ID" value="KAI8016545.1"/>
    <property type="molecule type" value="Genomic_DNA"/>
</dbReference>
<proteinExistence type="predicted"/>
<gene>
    <name evidence="1" type="ORF">LOK49_LG05G01890</name>
</gene>
<name>A0ACC0HVR6_9ERIC</name>